<dbReference type="PANTHER" id="PTHR32463">
    <property type="entry name" value="L-FUCOSE KINASE"/>
    <property type="match status" value="1"/>
</dbReference>
<evidence type="ECO:0000256" key="1">
    <source>
        <dbReference type="ARBA" id="ARBA00022679"/>
    </source>
</evidence>
<comment type="caution">
    <text evidence="4">The sequence shown here is derived from an EMBL/GenBank/DDBJ whole genome shotgun (WGS) entry which is preliminary data.</text>
</comment>
<name>A0A9D5JVV0_9BACT</name>
<dbReference type="GO" id="GO:0005524">
    <property type="term" value="F:ATP binding"/>
    <property type="evidence" value="ECO:0007669"/>
    <property type="project" value="InterPro"/>
</dbReference>
<dbReference type="AlphaFoldDB" id="A0A9D5JVV0"/>
<dbReference type="Gene3D" id="3.30.230.120">
    <property type="match status" value="1"/>
</dbReference>
<keyword evidence="1" id="KW-0808">Transferase</keyword>
<dbReference type="PANTHER" id="PTHR32463:SF0">
    <property type="entry name" value="L-FUCOSE KINASE"/>
    <property type="match status" value="1"/>
</dbReference>
<gene>
    <name evidence="4" type="ORF">GF339_11650</name>
</gene>
<protein>
    <recommendedName>
        <fullName evidence="3">GHMP kinase C-terminal domain-containing protein</fullName>
    </recommendedName>
</protein>
<sequence>CLSEMVGAHLSQAELFQRTLYLEQLMTTGGGWQDQIGGVVGGVKLIQTNRGIDQTPRMSWTALEYPGFELADQFLLYYTGYRRMAKNILRQIMGRYLERDTTTLACINELKALATELKTSLDRRDIASFGQGIAEVWELNKRLDAGSTTPQIDALLASIAPDIWGAKLLGAGGGGFLFIVSKGSPQTHRIRQRLTEHPPNDRARFFDVAIDPEGMHVSIL</sequence>
<dbReference type="SUPFAM" id="SSF55060">
    <property type="entry name" value="GHMP Kinase, C-terminal domain"/>
    <property type="match status" value="1"/>
</dbReference>
<keyword evidence="2" id="KW-0418">Kinase</keyword>
<evidence type="ECO:0000256" key="2">
    <source>
        <dbReference type="ARBA" id="ARBA00022777"/>
    </source>
</evidence>
<dbReference type="Pfam" id="PF08544">
    <property type="entry name" value="GHMP_kinases_C"/>
    <property type="match status" value="1"/>
</dbReference>
<feature type="domain" description="GHMP kinase C-terminal" evidence="3">
    <location>
        <begin position="119"/>
        <end position="198"/>
    </location>
</feature>
<dbReference type="InterPro" id="IPR036554">
    <property type="entry name" value="GHMP_kinase_C_sf"/>
</dbReference>
<dbReference type="InterPro" id="IPR052203">
    <property type="entry name" value="GHMP_Kinase-Related"/>
</dbReference>
<proteinExistence type="predicted"/>
<organism evidence="4 5">
    <name type="scientific">candidate division KSB3 bacterium</name>
    <dbReference type="NCBI Taxonomy" id="2044937"/>
    <lineage>
        <taxon>Bacteria</taxon>
        <taxon>candidate division KSB3</taxon>
    </lineage>
</organism>
<dbReference type="GO" id="GO:0050201">
    <property type="term" value="F:fucokinase activity"/>
    <property type="evidence" value="ECO:0007669"/>
    <property type="project" value="TreeGrafter"/>
</dbReference>
<dbReference type="InterPro" id="IPR013750">
    <property type="entry name" value="GHMP_kinase_C_dom"/>
</dbReference>
<evidence type="ECO:0000259" key="3">
    <source>
        <dbReference type="Pfam" id="PF08544"/>
    </source>
</evidence>
<evidence type="ECO:0000313" key="5">
    <source>
        <dbReference type="Proteomes" id="UP000649604"/>
    </source>
</evidence>
<dbReference type="PRINTS" id="PR00960">
    <property type="entry name" value="LMBPPROTEIN"/>
</dbReference>
<dbReference type="InterPro" id="IPR001174">
    <property type="entry name" value="HddA/FKP"/>
</dbReference>
<dbReference type="EMBL" id="WJJP01000381">
    <property type="protein sequence ID" value="MBD3325232.1"/>
    <property type="molecule type" value="Genomic_DNA"/>
</dbReference>
<reference evidence="4" key="1">
    <citation type="submission" date="2019-11" db="EMBL/GenBank/DDBJ databases">
        <title>Microbial mats filling the niche in hypersaline microbial mats.</title>
        <authorList>
            <person name="Wong H.L."/>
            <person name="Macleod F.I."/>
            <person name="White R.A. III"/>
            <person name="Burns B.P."/>
        </authorList>
    </citation>
    <scope>NUCLEOTIDE SEQUENCE</scope>
    <source>
        <strain evidence="4">Rbin_158</strain>
    </source>
</reference>
<accession>A0A9D5JVV0</accession>
<dbReference type="Proteomes" id="UP000649604">
    <property type="component" value="Unassembled WGS sequence"/>
</dbReference>
<dbReference type="GO" id="GO:0042352">
    <property type="term" value="P:GDP-L-fucose salvage"/>
    <property type="evidence" value="ECO:0007669"/>
    <property type="project" value="TreeGrafter"/>
</dbReference>
<evidence type="ECO:0000313" key="4">
    <source>
        <dbReference type="EMBL" id="MBD3325232.1"/>
    </source>
</evidence>
<feature type="non-terminal residue" evidence="4">
    <location>
        <position position="1"/>
    </location>
</feature>